<evidence type="ECO:0000313" key="2">
    <source>
        <dbReference type="EMBL" id="MBH9551215.1"/>
    </source>
</evidence>
<proteinExistence type="predicted"/>
<keyword evidence="1" id="KW-0802">TPR repeat</keyword>
<keyword evidence="3" id="KW-1185">Reference proteome</keyword>
<dbReference type="AlphaFoldDB" id="A0A931IR90"/>
<dbReference type="RefSeq" id="WP_198098842.1">
    <property type="nucleotide sequence ID" value="NZ_JAEDAL010000001.1"/>
</dbReference>
<name>A0A931IR90_9BURK</name>
<dbReference type="Proteomes" id="UP000620139">
    <property type="component" value="Unassembled WGS sequence"/>
</dbReference>
<feature type="repeat" description="TPR" evidence="1">
    <location>
        <begin position="24"/>
        <end position="57"/>
    </location>
</feature>
<dbReference type="Gene3D" id="1.25.40.10">
    <property type="entry name" value="Tetratricopeptide repeat domain"/>
    <property type="match status" value="1"/>
</dbReference>
<gene>
    <name evidence="2" type="ORF">I7X43_00010</name>
</gene>
<sequence length="446" mass="49439">MTPVGRADLLQRLSAQREACIENAPFLALLGALWLEQGDPGQALVWLERALLLEPRAQGARLDHALALARMGELDAAQTLYIEWQHKADVPPVVLHRLRAAIQGGAAPVVASAPPEPVSLGWRFSPSVSVSRGYEDNLDRSPTLSEIRLTPPEGPITLPLAVPIAPRKGQTWLTEAALQAHRSTGADTLWQTGLLISWRQVSQQSADDQRSVQFALGRWHQVGASQSSASEWIPSWLLSAWRIQNQISLGTVQGSAAANHHQARYLIAAESDWNWGPGQCVRRLEGEWTHQRYTGEALLSSNTPALTLAADCRRVNGQVWTWGAHVRWGQDQPLSAERPGGRQSQWSAGLRMALELGGRWGLEAALRSARLTDDEGFSPLLEGGAPRRQTQWLATWEARYRLSPPQSGSGSRWEAWVQWQHLRQGSNIELFRYNANTAYAGLRWRP</sequence>
<evidence type="ECO:0000313" key="3">
    <source>
        <dbReference type="Proteomes" id="UP000620139"/>
    </source>
</evidence>
<organism evidence="2 3">
    <name type="scientific">Inhella gelatinilytica</name>
    <dbReference type="NCBI Taxonomy" id="2795030"/>
    <lineage>
        <taxon>Bacteria</taxon>
        <taxon>Pseudomonadati</taxon>
        <taxon>Pseudomonadota</taxon>
        <taxon>Betaproteobacteria</taxon>
        <taxon>Burkholderiales</taxon>
        <taxon>Sphaerotilaceae</taxon>
        <taxon>Inhella</taxon>
    </lineage>
</organism>
<protein>
    <submittedName>
        <fullName evidence="2">Tetratricopeptide repeat protein</fullName>
    </submittedName>
</protein>
<comment type="caution">
    <text evidence="2">The sequence shown here is derived from an EMBL/GenBank/DDBJ whole genome shotgun (WGS) entry which is preliminary data.</text>
</comment>
<dbReference type="PROSITE" id="PS50005">
    <property type="entry name" value="TPR"/>
    <property type="match status" value="1"/>
</dbReference>
<evidence type="ECO:0000256" key="1">
    <source>
        <dbReference type="PROSITE-ProRule" id="PRU00339"/>
    </source>
</evidence>
<accession>A0A931IR90</accession>
<dbReference type="EMBL" id="JAEDAL010000001">
    <property type="protein sequence ID" value="MBH9551215.1"/>
    <property type="molecule type" value="Genomic_DNA"/>
</dbReference>
<dbReference type="InterPro" id="IPR019734">
    <property type="entry name" value="TPR_rpt"/>
</dbReference>
<dbReference type="InterPro" id="IPR011990">
    <property type="entry name" value="TPR-like_helical_dom_sf"/>
</dbReference>
<dbReference type="SUPFAM" id="SSF48452">
    <property type="entry name" value="TPR-like"/>
    <property type="match status" value="1"/>
</dbReference>
<reference evidence="2" key="1">
    <citation type="submission" date="2020-12" db="EMBL/GenBank/DDBJ databases">
        <title>The genome sequence of Inhella sp. 4Y17.</title>
        <authorList>
            <person name="Liu Y."/>
        </authorList>
    </citation>
    <scope>NUCLEOTIDE SEQUENCE</scope>
    <source>
        <strain evidence="2">4Y10</strain>
    </source>
</reference>